<feature type="domain" description="PASTA" evidence="1">
    <location>
        <begin position="97"/>
        <end position="161"/>
    </location>
</feature>
<dbReference type="CDD" id="cd06577">
    <property type="entry name" value="PASTA_pknB"/>
    <property type="match status" value="1"/>
</dbReference>
<protein>
    <submittedName>
        <fullName evidence="2">PASTA domain-containing protein</fullName>
    </submittedName>
</protein>
<dbReference type="EMBL" id="CP141059">
    <property type="protein sequence ID" value="WQQ26180.1"/>
    <property type="molecule type" value="Genomic_DNA"/>
</dbReference>
<dbReference type="Proteomes" id="UP001327225">
    <property type="component" value="Chromosome"/>
</dbReference>
<reference evidence="3" key="1">
    <citation type="submission" date="2023-12" db="EMBL/GenBank/DDBJ databases">
        <title>Novel species in genus Nocardioides.</title>
        <authorList>
            <person name="Zhou H."/>
        </authorList>
    </citation>
    <scope>NUCLEOTIDE SEQUENCE [LARGE SCALE GENOMIC DNA]</scope>
    <source>
        <strain evidence="3">HM61</strain>
    </source>
</reference>
<dbReference type="Pfam" id="PF03793">
    <property type="entry name" value="PASTA"/>
    <property type="match status" value="1"/>
</dbReference>
<sequence length="482" mass="51622">MTTEPTEDFTDDQARRLLSKAAATIDVDETAPMTLTGLPEPRPRRWPVLAAAAAVVLAIGAGYLVAQQLGDDPQPAPVVDKTDAADREPVEQEHVYTDDQMPSLLGYTEDEATELIHSRGNPLRIRAEYSCELPKGYVIGTDPGPGSPLAPNDEVEIRVIAGILREARCFPAGQGVWDLVRFARGLGPAPPFPDEVSIAVGEGEFVTLTAEEAADPANWVLCDNGECHSPLAALEQVLTAPEERDDGYFASTFLVVTDDLPVLEGPEPVCLTQDPMGTLVADKVHSATYVYVDSPFDGARLCPPPPVIQIDWTEDQRIASVRLRLAVEAETIDEETLAGSLERLSSATRFVAWARGEGRAPEFAGRVRVMFFGGGAFGHPGWTDDPESRSSYAGCSGPGFPDCALDPVALLVRHHGRVVATEGRSTCADGGEVPARFGEAEADVVRLEEPEPASCRNAWAIELWIDEDGVIYGVNQAGSGPG</sequence>
<evidence type="ECO:0000313" key="3">
    <source>
        <dbReference type="Proteomes" id="UP001327225"/>
    </source>
</evidence>
<organism evidence="2 3">
    <name type="scientific">Nocardioides bizhenqiangii</name>
    <dbReference type="NCBI Taxonomy" id="3095076"/>
    <lineage>
        <taxon>Bacteria</taxon>
        <taxon>Bacillati</taxon>
        <taxon>Actinomycetota</taxon>
        <taxon>Actinomycetes</taxon>
        <taxon>Propionibacteriales</taxon>
        <taxon>Nocardioidaceae</taxon>
        <taxon>Nocardioides</taxon>
    </lineage>
</organism>
<evidence type="ECO:0000259" key="1">
    <source>
        <dbReference type="PROSITE" id="PS51178"/>
    </source>
</evidence>
<dbReference type="RefSeq" id="WP_322937232.1">
    <property type="nucleotide sequence ID" value="NZ_CP141059.1"/>
</dbReference>
<keyword evidence="3" id="KW-1185">Reference proteome</keyword>
<name>A0ABZ0ZPB2_9ACTN</name>
<proteinExistence type="predicted"/>
<gene>
    <name evidence="2" type="ORF">SHK19_19735</name>
</gene>
<evidence type="ECO:0000313" key="2">
    <source>
        <dbReference type="EMBL" id="WQQ26180.1"/>
    </source>
</evidence>
<dbReference type="InterPro" id="IPR005543">
    <property type="entry name" value="PASTA_dom"/>
</dbReference>
<dbReference type="Gene3D" id="3.30.10.20">
    <property type="match status" value="1"/>
</dbReference>
<dbReference type="PROSITE" id="PS51178">
    <property type="entry name" value="PASTA"/>
    <property type="match status" value="1"/>
</dbReference>
<accession>A0ABZ0ZPB2</accession>